<comment type="catalytic activity">
    <reaction evidence="10 12">
        <text>ATP + H2O = ADP + phosphate + H(+)</text>
        <dbReference type="Rhea" id="RHEA:13065"/>
        <dbReference type="ChEBI" id="CHEBI:15377"/>
        <dbReference type="ChEBI" id="CHEBI:15378"/>
        <dbReference type="ChEBI" id="CHEBI:30616"/>
        <dbReference type="ChEBI" id="CHEBI:43474"/>
        <dbReference type="ChEBI" id="CHEBI:456216"/>
        <dbReference type="EC" id="5.6.2.3"/>
    </reaction>
</comment>
<dbReference type="EC" id="5.6.2.3" evidence="11 12"/>
<dbReference type="Gene3D" id="1.10.860.10">
    <property type="entry name" value="DNAb Helicase, Chain A"/>
    <property type="match status" value="1"/>
</dbReference>
<dbReference type="InterPro" id="IPR007693">
    <property type="entry name" value="DNA_helicase_DnaB-like_N"/>
</dbReference>
<dbReference type="Pfam" id="PF03796">
    <property type="entry name" value="DnaB_C"/>
    <property type="match status" value="1"/>
</dbReference>
<evidence type="ECO:0000256" key="7">
    <source>
        <dbReference type="ARBA" id="ARBA00022840"/>
    </source>
</evidence>
<evidence type="ECO:0000313" key="15">
    <source>
        <dbReference type="Proteomes" id="UP001286174"/>
    </source>
</evidence>
<protein>
    <recommendedName>
        <fullName evidence="11 12">Replicative DNA helicase</fullName>
        <ecNumber evidence="11 12">5.6.2.3</ecNumber>
    </recommendedName>
</protein>
<keyword evidence="15" id="KW-1185">Reference proteome</keyword>
<evidence type="ECO:0000256" key="12">
    <source>
        <dbReference type="RuleBase" id="RU362085"/>
    </source>
</evidence>
<evidence type="ECO:0000256" key="1">
    <source>
        <dbReference type="ARBA" id="ARBA00008428"/>
    </source>
</evidence>
<keyword evidence="7 12" id="KW-0067">ATP-binding</keyword>
<dbReference type="InterPro" id="IPR036185">
    <property type="entry name" value="DNA_heli_DnaB-like_N_sf"/>
</dbReference>
<dbReference type="InterPro" id="IPR007692">
    <property type="entry name" value="DNA_helicase_DnaB"/>
</dbReference>
<name>A0AB35U6W5_9FIRM</name>
<comment type="function">
    <text evidence="12">The main replicative DNA helicase, it participates in initiation and elongation during chromosome replication. Travels ahead of the DNA replisome, separating dsDNA into templates for DNA synthesis. A processive ATP-dependent 5'-3' DNA helicase it has DNA-dependent ATPase activity.</text>
</comment>
<dbReference type="GO" id="GO:0043139">
    <property type="term" value="F:5'-3' DNA helicase activity"/>
    <property type="evidence" value="ECO:0007669"/>
    <property type="project" value="UniProtKB-EC"/>
</dbReference>
<dbReference type="InterPro" id="IPR007694">
    <property type="entry name" value="DNA_helicase_DnaB-like_C"/>
</dbReference>
<evidence type="ECO:0000259" key="13">
    <source>
        <dbReference type="PROSITE" id="PS51199"/>
    </source>
</evidence>
<gene>
    <name evidence="14" type="primary">dnaB</name>
    <name evidence="14" type="ORF">MOZ60_06670</name>
</gene>
<dbReference type="FunFam" id="3.40.50.300:FF:000351">
    <property type="entry name" value="Replicative DNA helicase"/>
    <property type="match status" value="1"/>
</dbReference>
<dbReference type="SUPFAM" id="SSF52540">
    <property type="entry name" value="P-loop containing nucleoside triphosphate hydrolases"/>
    <property type="match status" value="1"/>
</dbReference>
<dbReference type="PROSITE" id="PS51199">
    <property type="entry name" value="SF4_HELICASE"/>
    <property type="match status" value="1"/>
</dbReference>
<keyword evidence="2 12" id="KW-0639">Primosome</keyword>
<dbReference type="GO" id="GO:0003677">
    <property type="term" value="F:DNA binding"/>
    <property type="evidence" value="ECO:0007669"/>
    <property type="project" value="UniProtKB-UniRule"/>
</dbReference>
<organism evidence="14 15">
    <name type="scientific">Grylomicrobium aquisgranensis</name>
    <dbReference type="NCBI Taxonomy" id="2926318"/>
    <lineage>
        <taxon>Bacteria</taxon>
        <taxon>Bacillati</taxon>
        <taxon>Bacillota</taxon>
        <taxon>Erysipelotrichia</taxon>
        <taxon>Erysipelotrichales</taxon>
        <taxon>Erysipelotrichaceae</taxon>
        <taxon>Grylomicrobium</taxon>
    </lineage>
</organism>
<dbReference type="InterPro" id="IPR016136">
    <property type="entry name" value="DNA_helicase_N/primase_C"/>
</dbReference>
<evidence type="ECO:0000256" key="8">
    <source>
        <dbReference type="ARBA" id="ARBA00023125"/>
    </source>
</evidence>
<evidence type="ECO:0000256" key="2">
    <source>
        <dbReference type="ARBA" id="ARBA00022515"/>
    </source>
</evidence>
<evidence type="ECO:0000256" key="6">
    <source>
        <dbReference type="ARBA" id="ARBA00022806"/>
    </source>
</evidence>
<dbReference type="InterPro" id="IPR027417">
    <property type="entry name" value="P-loop_NTPase"/>
</dbReference>
<dbReference type="GO" id="GO:0006269">
    <property type="term" value="P:DNA replication, synthesis of primer"/>
    <property type="evidence" value="ECO:0007669"/>
    <property type="project" value="UniProtKB-UniRule"/>
</dbReference>
<keyword evidence="4 12" id="KW-0547">Nucleotide-binding</keyword>
<dbReference type="Gene3D" id="3.40.50.300">
    <property type="entry name" value="P-loop containing nucleotide triphosphate hydrolases"/>
    <property type="match status" value="1"/>
</dbReference>
<reference evidence="14 15" key="1">
    <citation type="submission" date="2022-03" db="EMBL/GenBank/DDBJ databases">
        <title>Novel taxa within the pig intestine.</title>
        <authorList>
            <person name="Wylensek D."/>
            <person name="Bishof K."/>
            <person name="Afrizal A."/>
            <person name="Clavel T."/>
        </authorList>
    </citation>
    <scope>NUCLEOTIDE SEQUENCE [LARGE SCALE GENOMIC DNA]</scope>
    <source>
        <strain evidence="14 15">CLA-KB-P133</strain>
    </source>
</reference>
<dbReference type="AlphaFoldDB" id="A0AB35U6W5"/>
<evidence type="ECO:0000256" key="10">
    <source>
        <dbReference type="ARBA" id="ARBA00048954"/>
    </source>
</evidence>
<keyword evidence="8 12" id="KW-0238">DNA-binding</keyword>
<evidence type="ECO:0000256" key="9">
    <source>
        <dbReference type="ARBA" id="ARBA00023235"/>
    </source>
</evidence>
<dbReference type="RefSeq" id="WP_370596084.1">
    <property type="nucleotide sequence ID" value="NZ_JALBUR010000014.1"/>
</dbReference>
<comment type="caution">
    <text evidence="14">The sequence shown here is derived from an EMBL/GenBank/DDBJ whole genome shotgun (WGS) entry which is preliminary data.</text>
</comment>
<dbReference type="PANTHER" id="PTHR30153:SF2">
    <property type="entry name" value="REPLICATIVE DNA HELICASE"/>
    <property type="match status" value="1"/>
</dbReference>
<proteinExistence type="inferred from homology"/>
<evidence type="ECO:0000256" key="3">
    <source>
        <dbReference type="ARBA" id="ARBA00022705"/>
    </source>
</evidence>
<evidence type="ECO:0000256" key="4">
    <source>
        <dbReference type="ARBA" id="ARBA00022741"/>
    </source>
</evidence>
<keyword evidence="3 12" id="KW-0235">DNA replication</keyword>
<keyword evidence="6 12" id="KW-0347">Helicase</keyword>
<keyword evidence="5 12" id="KW-0378">Hydrolase</keyword>
<dbReference type="GO" id="GO:0016787">
    <property type="term" value="F:hydrolase activity"/>
    <property type="evidence" value="ECO:0007669"/>
    <property type="project" value="UniProtKB-KW"/>
</dbReference>
<evidence type="ECO:0000256" key="5">
    <source>
        <dbReference type="ARBA" id="ARBA00022801"/>
    </source>
</evidence>
<dbReference type="GO" id="GO:0005524">
    <property type="term" value="F:ATP binding"/>
    <property type="evidence" value="ECO:0007669"/>
    <property type="project" value="UniProtKB-UniRule"/>
</dbReference>
<dbReference type="PANTHER" id="PTHR30153">
    <property type="entry name" value="REPLICATIVE DNA HELICASE DNAB"/>
    <property type="match status" value="1"/>
</dbReference>
<evidence type="ECO:0000313" key="14">
    <source>
        <dbReference type="EMBL" id="MDX8419776.1"/>
    </source>
</evidence>
<evidence type="ECO:0000256" key="11">
    <source>
        <dbReference type="NCBIfam" id="TIGR00665"/>
    </source>
</evidence>
<dbReference type="Proteomes" id="UP001286174">
    <property type="component" value="Unassembled WGS sequence"/>
</dbReference>
<feature type="domain" description="SF4 helicase" evidence="13">
    <location>
        <begin position="175"/>
        <end position="451"/>
    </location>
</feature>
<comment type="similarity">
    <text evidence="1 12">Belongs to the helicase family. DnaB subfamily.</text>
</comment>
<keyword evidence="9" id="KW-0413">Isomerase</keyword>
<dbReference type="GO" id="GO:1990077">
    <property type="term" value="C:primosome complex"/>
    <property type="evidence" value="ECO:0007669"/>
    <property type="project" value="UniProtKB-UniRule"/>
</dbReference>
<sequence length="455" mass="50041">MAKVLPSAPEAEASLLGTMMVYPNAARLAMEEGLSGDDFFLEANRNIFIAASQLYQEGSPIDLATVSTRLSDQNVLEKSGGIAYLTQLVDASVTSYNTKNYINLIKDKALMRRMIETAARIAEDGMEGQTSVDDYLDAAEKQILEVSHNRRAGEFKSSQVVMNDVLANIHKMAEAHSNVTGMKTGFEALDNTLHGFQRGDLIIIAARPSMGKTAVALNVAMNVAMYQPDAAVALFSLEMGAESLGMRMLSAKSGIKADNLKTGQLSDDDWNRVNEAAGELRSAHIYIDDNPMTKVADIASKARRLQAEHKGGLSLIMIDYIQLITGDRRNAGENRQQEVSDISRGLKNVARELQVPVIALSQLSRTVEQRENKRPMLSDLRESGAIEQDADVVMMLYRDSYYNEAAKEEAEKNNSEQLEINIAKHRNGATRKIMLAFQANTNALFNISGQTEPEE</sequence>
<dbReference type="Pfam" id="PF00772">
    <property type="entry name" value="DnaB"/>
    <property type="match status" value="1"/>
</dbReference>
<dbReference type="CDD" id="cd00984">
    <property type="entry name" value="DnaB_C"/>
    <property type="match status" value="1"/>
</dbReference>
<dbReference type="GO" id="GO:0005829">
    <property type="term" value="C:cytosol"/>
    <property type="evidence" value="ECO:0007669"/>
    <property type="project" value="TreeGrafter"/>
</dbReference>
<dbReference type="NCBIfam" id="TIGR00665">
    <property type="entry name" value="DnaB"/>
    <property type="match status" value="1"/>
</dbReference>
<dbReference type="SUPFAM" id="SSF48024">
    <property type="entry name" value="N-terminal domain of DnaB helicase"/>
    <property type="match status" value="1"/>
</dbReference>
<accession>A0AB35U6W5</accession>
<dbReference type="EMBL" id="JALBUR010000014">
    <property type="protein sequence ID" value="MDX8419776.1"/>
    <property type="molecule type" value="Genomic_DNA"/>
</dbReference>